<comment type="caution">
    <text evidence="1">The sequence shown here is derived from an EMBL/GenBank/DDBJ whole genome shotgun (WGS) entry which is preliminary data.</text>
</comment>
<dbReference type="AlphaFoldDB" id="A0A6L5HV56"/>
<dbReference type="RefSeq" id="WP_153374092.1">
    <property type="nucleotide sequence ID" value="NZ_JBQDLT010000075.1"/>
</dbReference>
<gene>
    <name evidence="1" type="ORF">GHO27_14070</name>
</gene>
<dbReference type="Gene3D" id="3.30.450.400">
    <property type="entry name" value="Colicin M, catalytic domain"/>
    <property type="match status" value="1"/>
</dbReference>
<dbReference type="EMBL" id="WIVU01000026">
    <property type="protein sequence ID" value="MQU06817.1"/>
    <property type="molecule type" value="Genomic_DNA"/>
</dbReference>
<evidence type="ECO:0000313" key="2">
    <source>
        <dbReference type="Proteomes" id="UP000478064"/>
    </source>
</evidence>
<reference evidence="1 2" key="1">
    <citation type="submission" date="2019-10" db="EMBL/GenBank/DDBJ databases">
        <title>Evaluation of single-gene subtyping targets for Pseudomonas.</title>
        <authorList>
            <person name="Reichler S.J."/>
            <person name="Orsi R.H."/>
            <person name="Wiedmann M."/>
            <person name="Martin N.H."/>
            <person name="Murphy S.I."/>
        </authorList>
    </citation>
    <scope>NUCLEOTIDE SEQUENCE [LARGE SCALE GENOMIC DNA]</scope>
    <source>
        <strain evidence="1 2">FSL R10-1637</strain>
    </source>
</reference>
<protein>
    <submittedName>
        <fullName evidence="1">Lipid II-degrading bacteriocin</fullName>
    </submittedName>
</protein>
<sequence>MSNGITLPALNVRAVSSAFSSFNTGGAPPMQSPAAVLVALHPRRLQHYAQGYWREMIIMHMEEVVRQTEIGWRYAPTWDLQVDMLKISLADKYMSSNPHALAAEAISQALSGWGYRKKISDARELSGGVLTPFAAWSHYMTGGGAAVTTNLNRLGLKLSSTKIPALESLFAAAIVGTSPVSLQRVVYNTGLDSHITWAWLGHITLKIEGTLHKTGGGQITFDGVARAYHDTYDFNASTHRSEIGEKATAGGRQLDRIIKGTPYEIIIEGELPINIQR</sequence>
<name>A0A6L5HV56_9PSED</name>
<dbReference type="Proteomes" id="UP000478064">
    <property type="component" value="Unassembled WGS sequence"/>
</dbReference>
<evidence type="ECO:0000313" key="1">
    <source>
        <dbReference type="EMBL" id="MQU06817.1"/>
    </source>
</evidence>
<organism evidence="1 2">
    <name type="scientific">Pseudomonas helleri</name>
    <dbReference type="NCBI Taxonomy" id="1608996"/>
    <lineage>
        <taxon>Bacteria</taxon>
        <taxon>Pseudomonadati</taxon>
        <taxon>Pseudomonadota</taxon>
        <taxon>Gammaproteobacteria</taxon>
        <taxon>Pseudomonadales</taxon>
        <taxon>Pseudomonadaceae</taxon>
        <taxon>Pseudomonas</taxon>
    </lineage>
</organism>
<dbReference type="InterPro" id="IPR028056">
    <property type="entry name" value="Colicin_M"/>
</dbReference>
<accession>A0A6L5HV56</accession>
<dbReference type="Pfam" id="PF14859">
    <property type="entry name" value="Colicin_M"/>
    <property type="match status" value="1"/>
</dbReference>
<proteinExistence type="predicted"/>
<dbReference type="GO" id="GO:0042742">
    <property type="term" value="P:defense response to bacterium"/>
    <property type="evidence" value="ECO:0007669"/>
    <property type="project" value="InterPro"/>
</dbReference>